<gene>
    <name evidence="1" type="ORF">CK203_022499</name>
</gene>
<proteinExistence type="predicted"/>
<protein>
    <submittedName>
        <fullName evidence="1">Uncharacterized protein</fullName>
    </submittedName>
</protein>
<organism evidence="1 2">
    <name type="scientific">Vitis vinifera</name>
    <name type="common">Grape</name>
    <dbReference type="NCBI Taxonomy" id="29760"/>
    <lineage>
        <taxon>Eukaryota</taxon>
        <taxon>Viridiplantae</taxon>
        <taxon>Streptophyta</taxon>
        <taxon>Embryophyta</taxon>
        <taxon>Tracheophyta</taxon>
        <taxon>Spermatophyta</taxon>
        <taxon>Magnoliopsida</taxon>
        <taxon>eudicotyledons</taxon>
        <taxon>Gunneridae</taxon>
        <taxon>Pentapetalae</taxon>
        <taxon>rosids</taxon>
        <taxon>Vitales</taxon>
        <taxon>Vitaceae</taxon>
        <taxon>Viteae</taxon>
        <taxon>Vitis</taxon>
    </lineage>
</organism>
<evidence type="ECO:0000313" key="2">
    <source>
        <dbReference type="Proteomes" id="UP000288805"/>
    </source>
</evidence>
<dbReference type="Proteomes" id="UP000288805">
    <property type="component" value="Unassembled WGS sequence"/>
</dbReference>
<evidence type="ECO:0000313" key="1">
    <source>
        <dbReference type="EMBL" id="RVX07248.1"/>
    </source>
</evidence>
<reference evidence="1 2" key="1">
    <citation type="journal article" date="2018" name="PLoS Genet.">
        <title>Population sequencing reveals clonal diversity and ancestral inbreeding in the grapevine cultivar Chardonnay.</title>
        <authorList>
            <person name="Roach M.J."/>
            <person name="Johnson D.L."/>
            <person name="Bohlmann J."/>
            <person name="van Vuuren H.J."/>
            <person name="Jones S.J."/>
            <person name="Pretorius I.S."/>
            <person name="Schmidt S.A."/>
            <person name="Borneman A.R."/>
        </authorList>
    </citation>
    <scope>NUCLEOTIDE SEQUENCE [LARGE SCALE GENOMIC DNA]</scope>
    <source>
        <strain evidence="2">cv. Chardonnay</strain>
        <tissue evidence="1">Leaf</tissue>
    </source>
</reference>
<sequence>MECIRPARVVAHAVCEILWIKRLLEEELTIQQNGKKYYCGEKVFSGFDMEELDWLMEHLKKAVEREVHENYRIRYKKETSSSCRPEGVKGKGWEDLRKAILSVQEYYERDGGASKERMVISG</sequence>
<comment type="caution">
    <text evidence="1">The sequence shown here is derived from an EMBL/GenBank/DDBJ whole genome shotgun (WGS) entry which is preliminary data.</text>
</comment>
<dbReference type="AlphaFoldDB" id="A0A438JE62"/>
<dbReference type="EMBL" id="QGNW01000046">
    <property type="protein sequence ID" value="RVX07248.1"/>
    <property type="molecule type" value="Genomic_DNA"/>
</dbReference>
<name>A0A438JE62_VITVI</name>
<accession>A0A438JE62</accession>